<dbReference type="SUPFAM" id="SSF55961">
    <property type="entry name" value="Bet v1-like"/>
    <property type="match status" value="1"/>
</dbReference>
<dbReference type="InterPro" id="IPR023393">
    <property type="entry name" value="START-like_dom_sf"/>
</dbReference>
<evidence type="ECO:0008006" key="7">
    <source>
        <dbReference type="Google" id="ProtNLM"/>
    </source>
</evidence>
<dbReference type="SMART" id="SM00233">
    <property type="entry name" value="PH"/>
    <property type="match status" value="1"/>
</dbReference>
<dbReference type="PANTHER" id="PTHR12136:SF114">
    <property type="entry name" value="PLECKSTRIN DOMAIN, START DOMAIN, PROTEIN ENHANCED DISEASE RESISTANCE 2"/>
    <property type="match status" value="1"/>
</dbReference>
<evidence type="ECO:0000313" key="5">
    <source>
        <dbReference type="EMBL" id="CAH1441630.1"/>
    </source>
</evidence>
<dbReference type="AlphaFoldDB" id="A0AAU9NVU5"/>
<evidence type="ECO:0000256" key="1">
    <source>
        <dbReference type="ARBA" id="ARBA00004240"/>
    </source>
</evidence>
<dbReference type="PROSITE" id="PS50848">
    <property type="entry name" value="START"/>
    <property type="match status" value="1"/>
</dbReference>
<feature type="domain" description="PH" evidence="3">
    <location>
        <begin position="10"/>
        <end position="118"/>
    </location>
</feature>
<comment type="caution">
    <text evidence="5">The sequence shown here is derived from an EMBL/GenBank/DDBJ whole genome shotgun (WGS) entry which is preliminary data.</text>
</comment>
<keyword evidence="6" id="KW-1185">Reference proteome</keyword>
<proteinExistence type="predicted"/>
<dbReference type="Pfam" id="PF07059">
    <property type="entry name" value="EDR2_C"/>
    <property type="match status" value="1"/>
</dbReference>
<evidence type="ECO:0000256" key="2">
    <source>
        <dbReference type="ARBA" id="ARBA00022824"/>
    </source>
</evidence>
<dbReference type="EMBL" id="CAKMRJ010005412">
    <property type="protein sequence ID" value="CAH1441630.1"/>
    <property type="molecule type" value="Genomic_DNA"/>
</dbReference>
<sequence>MDGSSKDDEMRIMEGWLYRIRSNKFGFQYSRKRYYVLQNRLLKSFTSVPISLHKDPLRTAFVNSSSCVMESGKKSIRGKVFFIFTLCGISSNGVSVKLGARNPEEAAKWVEAFQKVSLKMTQNPLSLVSIKDHKAADVSSYWTIFGCHNGLRLFKETRNEYDQNKVVHSAIAAMSVIDGAPEVVFQILMSLGSTRSEWDFCFKKGSVIESIDGQTDIIHKNLNGDWLPWGMKPRDLLLQRYWSREEDGTYVILYHSVLHKKCPPQKSYVRACLKSGGYVISPIDHQHKQAVVRHMLDIDWKLWRSYKYLQKSQSLSVHMLGRLAALREFFKTNISSYLSERKDLKSENEDLFLEMEDEESELSDEFFDLPEPFDDDQLENSSHGDLKEMVLREDGFLCNYKFTLPKDQNGDLPNSWSVPEPSLFQIRGETYFKDHKKIPAKSTLMQTIAVDWLRSDKREDNLAARTGSIVQKFAARGCPEFFFIVNFQIPGSTTYNIACYYMTNTPLKDLPLLKKFVEGDDAFRNSRFKLLPHVTKGPWIVKQSASRASLVGQLLKVNYIRGNNYIEADIDVGSSTLARGVASTCLSYFSSLISETAFVIQANTQDELPEHLYGASRLNYLDVSKAFWANP</sequence>
<dbReference type="CDD" id="cd00821">
    <property type="entry name" value="PH"/>
    <property type="match status" value="1"/>
</dbReference>
<dbReference type="Pfam" id="PF01852">
    <property type="entry name" value="START"/>
    <property type="match status" value="1"/>
</dbReference>
<dbReference type="SMART" id="SM00234">
    <property type="entry name" value="START"/>
    <property type="match status" value="1"/>
</dbReference>
<keyword evidence="2" id="KW-0256">Endoplasmic reticulum</keyword>
<evidence type="ECO:0000259" key="3">
    <source>
        <dbReference type="PROSITE" id="PS50003"/>
    </source>
</evidence>
<dbReference type="InterPro" id="IPR001849">
    <property type="entry name" value="PH_domain"/>
</dbReference>
<dbReference type="InterPro" id="IPR009769">
    <property type="entry name" value="EDR2_C"/>
</dbReference>
<dbReference type="InterPro" id="IPR002913">
    <property type="entry name" value="START_lipid-bd_dom"/>
</dbReference>
<accession>A0AAU9NVU5</accession>
<dbReference type="PROSITE" id="PS50003">
    <property type="entry name" value="PH_DOMAIN"/>
    <property type="match status" value="1"/>
</dbReference>
<reference evidence="5 6" key="1">
    <citation type="submission" date="2022-01" db="EMBL/GenBank/DDBJ databases">
        <authorList>
            <person name="Xiong W."/>
            <person name="Schranz E."/>
        </authorList>
    </citation>
    <scope>NUCLEOTIDE SEQUENCE [LARGE SCALE GENOMIC DNA]</scope>
</reference>
<dbReference type="GO" id="GO:0008289">
    <property type="term" value="F:lipid binding"/>
    <property type="evidence" value="ECO:0007669"/>
    <property type="project" value="InterPro"/>
</dbReference>
<dbReference type="GO" id="GO:0005783">
    <property type="term" value="C:endoplasmic reticulum"/>
    <property type="evidence" value="ECO:0007669"/>
    <property type="project" value="UniProtKB-SubCell"/>
</dbReference>
<dbReference type="Gene3D" id="2.30.29.30">
    <property type="entry name" value="Pleckstrin-homology domain (PH domain)/Phosphotyrosine-binding domain (PTB)"/>
    <property type="match status" value="1"/>
</dbReference>
<gene>
    <name evidence="5" type="ORF">LVIROSA_LOCUS27676</name>
</gene>
<organism evidence="5 6">
    <name type="scientific">Lactuca virosa</name>
    <dbReference type="NCBI Taxonomy" id="75947"/>
    <lineage>
        <taxon>Eukaryota</taxon>
        <taxon>Viridiplantae</taxon>
        <taxon>Streptophyta</taxon>
        <taxon>Embryophyta</taxon>
        <taxon>Tracheophyta</taxon>
        <taxon>Spermatophyta</taxon>
        <taxon>Magnoliopsida</taxon>
        <taxon>eudicotyledons</taxon>
        <taxon>Gunneridae</taxon>
        <taxon>Pentapetalae</taxon>
        <taxon>asterids</taxon>
        <taxon>campanulids</taxon>
        <taxon>Asterales</taxon>
        <taxon>Asteraceae</taxon>
        <taxon>Cichorioideae</taxon>
        <taxon>Cichorieae</taxon>
        <taxon>Lactucinae</taxon>
        <taxon>Lactuca</taxon>
    </lineage>
</organism>
<dbReference type="SUPFAM" id="SSF50729">
    <property type="entry name" value="PH domain-like"/>
    <property type="match status" value="1"/>
</dbReference>
<dbReference type="InterPro" id="IPR045096">
    <property type="entry name" value="EDR2-like"/>
</dbReference>
<dbReference type="CDD" id="cd00177">
    <property type="entry name" value="START"/>
    <property type="match status" value="1"/>
</dbReference>
<evidence type="ECO:0000313" key="6">
    <source>
        <dbReference type="Proteomes" id="UP001157418"/>
    </source>
</evidence>
<dbReference type="Gene3D" id="3.30.530.20">
    <property type="match status" value="1"/>
</dbReference>
<dbReference type="Pfam" id="PF00169">
    <property type="entry name" value="PH"/>
    <property type="match status" value="1"/>
</dbReference>
<dbReference type="InterPro" id="IPR011993">
    <property type="entry name" value="PH-like_dom_sf"/>
</dbReference>
<evidence type="ECO:0000259" key="4">
    <source>
        <dbReference type="PROSITE" id="PS50848"/>
    </source>
</evidence>
<protein>
    <recommendedName>
        <fullName evidence="7">START domain-containing protein</fullName>
    </recommendedName>
</protein>
<dbReference type="PANTHER" id="PTHR12136">
    <property type="entry name" value="ENHANCED DISEASE RESISTANCE-RELATED"/>
    <property type="match status" value="1"/>
</dbReference>
<comment type="subcellular location">
    <subcellularLocation>
        <location evidence="1">Endoplasmic reticulum</location>
    </subcellularLocation>
</comment>
<feature type="domain" description="START" evidence="4">
    <location>
        <begin position="142"/>
        <end position="299"/>
    </location>
</feature>
<dbReference type="Proteomes" id="UP001157418">
    <property type="component" value="Unassembled WGS sequence"/>
</dbReference>
<name>A0AAU9NVU5_9ASTR</name>